<evidence type="ECO:0000313" key="16">
    <source>
        <dbReference type="EMBL" id="OEF97825.1"/>
    </source>
</evidence>
<evidence type="ECO:0000256" key="2">
    <source>
        <dbReference type="ARBA" id="ARBA00007379"/>
    </source>
</evidence>
<reference evidence="16 17" key="1">
    <citation type="submission" date="2016-09" db="EMBL/GenBank/DDBJ databases">
        <title>Draft genome sequence for the type strain of Desulfuribacillus alkaliarsenatis AHT28, an obligately anaerobic, sulfidogenic bacterium isolated from Russian soda lake sediments.</title>
        <authorList>
            <person name="Abin C.A."/>
            <person name="Hollibaugh J.T."/>
        </authorList>
    </citation>
    <scope>NUCLEOTIDE SEQUENCE [LARGE SCALE GENOMIC DNA]</scope>
    <source>
        <strain evidence="16 17">AHT28</strain>
    </source>
</reference>
<accession>A0A1E5G426</accession>
<evidence type="ECO:0000256" key="5">
    <source>
        <dbReference type="ARBA" id="ARBA00022475"/>
    </source>
</evidence>
<evidence type="ECO:0000256" key="9">
    <source>
        <dbReference type="ARBA" id="ARBA00022989"/>
    </source>
</evidence>
<dbReference type="PIRSF" id="PIRSF003097">
    <property type="entry name" value="FtsX"/>
    <property type="match status" value="1"/>
</dbReference>
<gene>
    <name evidence="16" type="ORF">BHF68_13410</name>
</gene>
<dbReference type="Pfam" id="PF02687">
    <property type="entry name" value="FtsX"/>
    <property type="match status" value="1"/>
</dbReference>
<keyword evidence="8 13" id="KW-0812">Transmembrane</keyword>
<keyword evidence="7 12" id="KW-0132">Cell division</keyword>
<name>A0A1E5G426_9FIRM</name>
<dbReference type="STRING" id="766136.BHF68_13410"/>
<evidence type="ECO:0000259" key="15">
    <source>
        <dbReference type="Pfam" id="PF18075"/>
    </source>
</evidence>
<feature type="domain" description="FtsX extracellular" evidence="15">
    <location>
        <begin position="59"/>
        <end position="152"/>
    </location>
</feature>
<dbReference type="GO" id="GO:0051301">
    <property type="term" value="P:cell division"/>
    <property type="evidence" value="ECO:0007669"/>
    <property type="project" value="UniProtKB-KW"/>
</dbReference>
<evidence type="ECO:0000256" key="13">
    <source>
        <dbReference type="SAM" id="Phobius"/>
    </source>
</evidence>
<dbReference type="InterPro" id="IPR004513">
    <property type="entry name" value="FtsX"/>
</dbReference>
<feature type="domain" description="ABC3 transporter permease C-terminal" evidence="14">
    <location>
        <begin position="175"/>
        <end position="288"/>
    </location>
</feature>
<dbReference type="Pfam" id="PF18075">
    <property type="entry name" value="FtsX_ECD"/>
    <property type="match status" value="1"/>
</dbReference>
<evidence type="ECO:0000256" key="4">
    <source>
        <dbReference type="ARBA" id="ARBA00021907"/>
    </source>
</evidence>
<evidence type="ECO:0000256" key="3">
    <source>
        <dbReference type="ARBA" id="ARBA00011160"/>
    </source>
</evidence>
<evidence type="ECO:0000256" key="1">
    <source>
        <dbReference type="ARBA" id="ARBA00004429"/>
    </source>
</evidence>
<dbReference type="InterPro" id="IPR058204">
    <property type="entry name" value="FtsX_firmicutes-type"/>
</dbReference>
<comment type="similarity">
    <text evidence="2 12">Belongs to the ABC-4 integral membrane protein family. FtsX subfamily.</text>
</comment>
<feature type="transmembrane region" description="Helical" evidence="13">
    <location>
        <begin position="172"/>
        <end position="197"/>
    </location>
</feature>
<evidence type="ECO:0000256" key="6">
    <source>
        <dbReference type="ARBA" id="ARBA00022519"/>
    </source>
</evidence>
<keyword evidence="10 12" id="KW-0472">Membrane</keyword>
<dbReference type="PANTHER" id="PTHR47755:SF1">
    <property type="entry name" value="CELL DIVISION PROTEIN FTSX"/>
    <property type="match status" value="1"/>
</dbReference>
<keyword evidence="11 12" id="KW-0131">Cell cycle</keyword>
<comment type="subunit">
    <text evidence="3">Forms a membrane-associated complex with FtsE.</text>
</comment>
<keyword evidence="6" id="KW-0997">Cell inner membrane</keyword>
<feature type="transmembrane region" description="Helical" evidence="13">
    <location>
        <begin position="21"/>
        <end position="44"/>
    </location>
</feature>
<dbReference type="RefSeq" id="WP_069642456.1">
    <property type="nucleotide sequence ID" value="NZ_MIJE01000003.1"/>
</dbReference>
<evidence type="ECO:0000313" key="17">
    <source>
        <dbReference type="Proteomes" id="UP000094296"/>
    </source>
</evidence>
<dbReference type="Proteomes" id="UP000094296">
    <property type="component" value="Unassembled WGS sequence"/>
</dbReference>
<evidence type="ECO:0000259" key="14">
    <source>
        <dbReference type="Pfam" id="PF02687"/>
    </source>
</evidence>
<feature type="transmembrane region" description="Helical" evidence="13">
    <location>
        <begin position="218"/>
        <end position="246"/>
    </location>
</feature>
<evidence type="ECO:0000256" key="7">
    <source>
        <dbReference type="ARBA" id="ARBA00022618"/>
    </source>
</evidence>
<evidence type="ECO:0000256" key="11">
    <source>
        <dbReference type="ARBA" id="ARBA00023306"/>
    </source>
</evidence>
<organism evidence="16 17">
    <name type="scientific">Desulfuribacillus alkaliarsenatis</name>
    <dbReference type="NCBI Taxonomy" id="766136"/>
    <lineage>
        <taxon>Bacteria</taxon>
        <taxon>Bacillati</taxon>
        <taxon>Bacillota</taxon>
        <taxon>Desulfuribacillia</taxon>
        <taxon>Desulfuribacillales</taxon>
        <taxon>Desulfuribacillaceae</taxon>
        <taxon>Desulfuribacillus</taxon>
    </lineage>
</organism>
<dbReference type="InterPro" id="IPR047590">
    <property type="entry name" value="FtsX_proteobact-type"/>
</dbReference>
<keyword evidence="5 12" id="KW-1003">Cell membrane</keyword>
<comment type="function">
    <text evidence="12">Part of the ABC transporter FtsEX involved in asymmetric cellular division facilitating the initiation of sporulation.</text>
</comment>
<dbReference type="NCBIfam" id="TIGR00439">
    <property type="entry name" value="FtsX_Gneg"/>
    <property type="match status" value="1"/>
</dbReference>
<dbReference type="InterPro" id="IPR040690">
    <property type="entry name" value="FtsX_ECD"/>
</dbReference>
<dbReference type="OrthoDB" id="9812531at2"/>
<evidence type="ECO:0000256" key="10">
    <source>
        <dbReference type="ARBA" id="ARBA00023136"/>
    </source>
</evidence>
<proteinExistence type="inferred from homology"/>
<comment type="subcellular location">
    <subcellularLocation>
        <location evidence="1">Cell inner membrane</location>
        <topology evidence="1">Multi-pass membrane protein</topology>
    </subcellularLocation>
    <subcellularLocation>
        <location evidence="12">Cell membrane</location>
    </subcellularLocation>
</comment>
<keyword evidence="9 13" id="KW-1133">Transmembrane helix</keyword>
<feature type="transmembrane region" description="Helical" evidence="13">
    <location>
        <begin position="266"/>
        <end position="289"/>
    </location>
</feature>
<dbReference type="EMBL" id="MIJE01000003">
    <property type="protein sequence ID" value="OEF97825.1"/>
    <property type="molecule type" value="Genomic_DNA"/>
</dbReference>
<dbReference type="PANTHER" id="PTHR47755">
    <property type="entry name" value="CELL DIVISION PROTEIN FTSX"/>
    <property type="match status" value="1"/>
</dbReference>
<sequence>MRISTMGRHIREGFKNLSRNSWMTSASVGAVAVSLFILGVFMLLTMNVNYMAERLEEQVEIRVFINENATEYEVEAVDARLRSMVEVKEITFITKEEGLEILRQDLGEDASVLDGLEEDNPLRDAFYVKSFDPRQIGELAAKISNVPNVAEVKYGRDTVEALFDVTSIIRNVGLVFSLGLAFTSLFLIANTIRLTIYARRREIEIMKLCGATNWFIRWPFFLEGMIMGLIGSIIPIIILSLGYLHILDRYSSPIFFLELMPFFPFMINLAIALVSTGVLIGIVGSLMSVRRFLKV</sequence>
<evidence type="ECO:0000256" key="8">
    <source>
        <dbReference type="ARBA" id="ARBA00022692"/>
    </source>
</evidence>
<dbReference type="NCBIfam" id="NF038347">
    <property type="entry name" value="FtsX_Gpos"/>
    <property type="match status" value="1"/>
</dbReference>
<evidence type="ECO:0000256" key="12">
    <source>
        <dbReference type="PIRNR" id="PIRNR003097"/>
    </source>
</evidence>
<dbReference type="AlphaFoldDB" id="A0A1E5G426"/>
<dbReference type="GO" id="GO:0005886">
    <property type="term" value="C:plasma membrane"/>
    <property type="evidence" value="ECO:0007669"/>
    <property type="project" value="UniProtKB-SubCell"/>
</dbReference>
<dbReference type="InterPro" id="IPR003838">
    <property type="entry name" value="ABC3_permease_C"/>
</dbReference>
<protein>
    <recommendedName>
        <fullName evidence="4 12">Cell division protein FtsX</fullName>
    </recommendedName>
</protein>
<keyword evidence="17" id="KW-1185">Reference proteome</keyword>
<comment type="caution">
    <text evidence="16">The sequence shown here is derived from an EMBL/GenBank/DDBJ whole genome shotgun (WGS) entry which is preliminary data.</text>
</comment>
<dbReference type="Gene3D" id="3.30.70.3040">
    <property type="match status" value="1"/>
</dbReference>